<dbReference type="HOGENOM" id="CLU_1750104_0_0_1"/>
<feature type="signal peptide" evidence="1">
    <location>
        <begin position="1"/>
        <end position="19"/>
    </location>
</feature>
<name>F4RYZ4_MELLP</name>
<accession>F4RYZ4</accession>
<evidence type="ECO:0000313" key="2">
    <source>
        <dbReference type="EMBL" id="EGG02332.1"/>
    </source>
</evidence>
<organism evidence="3">
    <name type="scientific">Melampsora larici-populina (strain 98AG31 / pathotype 3-4-7)</name>
    <name type="common">Poplar leaf rust fungus</name>
    <dbReference type="NCBI Taxonomy" id="747676"/>
    <lineage>
        <taxon>Eukaryota</taxon>
        <taxon>Fungi</taxon>
        <taxon>Dikarya</taxon>
        <taxon>Basidiomycota</taxon>
        <taxon>Pucciniomycotina</taxon>
        <taxon>Pucciniomycetes</taxon>
        <taxon>Pucciniales</taxon>
        <taxon>Melampsoraceae</taxon>
        <taxon>Melampsora</taxon>
    </lineage>
</organism>
<dbReference type="GeneID" id="18932193"/>
<dbReference type="AlphaFoldDB" id="F4RYZ4"/>
<keyword evidence="3" id="KW-1185">Reference proteome</keyword>
<keyword evidence="1" id="KW-0732">Signal</keyword>
<feature type="chain" id="PRO_5003315636" evidence="1">
    <location>
        <begin position="20"/>
        <end position="149"/>
    </location>
</feature>
<dbReference type="Proteomes" id="UP000001072">
    <property type="component" value="Unassembled WGS sequence"/>
</dbReference>
<sequence length="149" mass="16460">MLSMLIKSCLLFTAALVQSQSYLDQSITLYITEPACDSYKCEVQKSTGDKLKINWLNPPSGNVMIVLEGTTNEPPFTIAKSVPGTTSGCYKGDNGKRPCGQFIYTLSQKIRSGKYSVAVHSIDHPESVGYTDVIQISNYRKMKRTVLPI</sequence>
<gene>
    <name evidence="2" type="ORF">MELLADRAFT_72792</name>
</gene>
<dbReference type="KEGG" id="mlr:MELLADRAFT_72792"/>
<dbReference type="RefSeq" id="XP_007414317.1">
    <property type="nucleotide sequence ID" value="XM_007414255.1"/>
</dbReference>
<evidence type="ECO:0000256" key="1">
    <source>
        <dbReference type="SAM" id="SignalP"/>
    </source>
</evidence>
<dbReference type="VEuPathDB" id="FungiDB:MELLADRAFT_72792"/>
<reference evidence="3" key="1">
    <citation type="journal article" date="2011" name="Proc. Natl. Acad. Sci. U.S.A.">
        <title>Obligate biotrophy features unraveled by the genomic analysis of rust fungi.</title>
        <authorList>
            <person name="Duplessis S."/>
            <person name="Cuomo C.A."/>
            <person name="Lin Y.-C."/>
            <person name="Aerts A."/>
            <person name="Tisserant E."/>
            <person name="Veneault-Fourrey C."/>
            <person name="Joly D.L."/>
            <person name="Hacquard S."/>
            <person name="Amselem J."/>
            <person name="Cantarel B.L."/>
            <person name="Chiu R."/>
            <person name="Coutinho P.M."/>
            <person name="Feau N."/>
            <person name="Field M."/>
            <person name="Frey P."/>
            <person name="Gelhaye E."/>
            <person name="Goldberg J."/>
            <person name="Grabherr M.G."/>
            <person name="Kodira C.D."/>
            <person name="Kohler A."/>
            <person name="Kuees U."/>
            <person name="Lindquist E.A."/>
            <person name="Lucas S.M."/>
            <person name="Mago R."/>
            <person name="Mauceli E."/>
            <person name="Morin E."/>
            <person name="Murat C."/>
            <person name="Pangilinan J.L."/>
            <person name="Park R."/>
            <person name="Pearson M."/>
            <person name="Quesneville H."/>
            <person name="Rouhier N."/>
            <person name="Sakthikumar S."/>
            <person name="Salamov A.A."/>
            <person name="Schmutz J."/>
            <person name="Selles B."/>
            <person name="Shapiro H."/>
            <person name="Tanguay P."/>
            <person name="Tuskan G.A."/>
            <person name="Henrissat B."/>
            <person name="Van de Peer Y."/>
            <person name="Rouze P."/>
            <person name="Ellis J.G."/>
            <person name="Dodds P.N."/>
            <person name="Schein J.E."/>
            <person name="Zhong S."/>
            <person name="Hamelin R.C."/>
            <person name="Grigoriev I.V."/>
            <person name="Szabo L.J."/>
            <person name="Martin F."/>
        </authorList>
    </citation>
    <scope>NUCLEOTIDE SEQUENCE [LARGE SCALE GENOMIC DNA]</scope>
    <source>
        <strain evidence="3">98AG31 / pathotype 3-4-7</strain>
    </source>
</reference>
<dbReference type="OrthoDB" id="2547765at2759"/>
<dbReference type="eggNOG" id="ENOG502SSKW">
    <property type="taxonomic scope" value="Eukaryota"/>
</dbReference>
<proteinExistence type="predicted"/>
<evidence type="ECO:0000313" key="3">
    <source>
        <dbReference type="Proteomes" id="UP000001072"/>
    </source>
</evidence>
<dbReference type="InParanoid" id="F4RYZ4"/>
<protein>
    <submittedName>
        <fullName evidence="2">Secreted protein</fullName>
    </submittedName>
</protein>
<dbReference type="EMBL" id="GL883131">
    <property type="protein sequence ID" value="EGG02332.1"/>
    <property type="molecule type" value="Genomic_DNA"/>
</dbReference>